<gene>
    <name evidence="2" type="ORF">MERR_LOCUS20759</name>
</gene>
<dbReference type="AlphaFoldDB" id="A0A6D2J375"/>
<sequence>MHIPRSANVRTLSVPFEPRPSPRTDPGSNVPRSSRSEPHSQCRARPHRASREATPRGRAAQLIYRGRAAQLIYRGRSRCPTRKASSHVRPETFGQSIHPADHDGRTPKISATIVPTVPIADHDPIAGRSSRLTVRTVRSTQSRF</sequence>
<feature type="region of interest" description="Disordered" evidence="1">
    <location>
        <begin position="1"/>
        <end position="61"/>
    </location>
</feature>
<evidence type="ECO:0000313" key="3">
    <source>
        <dbReference type="Proteomes" id="UP000467841"/>
    </source>
</evidence>
<dbReference type="Proteomes" id="UP000467841">
    <property type="component" value="Unassembled WGS sequence"/>
</dbReference>
<proteinExistence type="predicted"/>
<feature type="compositionally biased region" description="Basic residues" evidence="1">
    <location>
        <begin position="75"/>
        <end position="86"/>
    </location>
</feature>
<evidence type="ECO:0000313" key="2">
    <source>
        <dbReference type="EMBL" id="CAA7033524.1"/>
    </source>
</evidence>
<comment type="caution">
    <text evidence="2">The sequence shown here is derived from an EMBL/GenBank/DDBJ whole genome shotgun (WGS) entry which is preliminary data.</text>
</comment>
<dbReference type="EMBL" id="CACVBM020001133">
    <property type="protein sequence ID" value="CAA7033524.1"/>
    <property type="molecule type" value="Genomic_DNA"/>
</dbReference>
<accession>A0A6D2J375</accession>
<organism evidence="2 3">
    <name type="scientific">Microthlaspi erraticum</name>
    <dbReference type="NCBI Taxonomy" id="1685480"/>
    <lineage>
        <taxon>Eukaryota</taxon>
        <taxon>Viridiplantae</taxon>
        <taxon>Streptophyta</taxon>
        <taxon>Embryophyta</taxon>
        <taxon>Tracheophyta</taxon>
        <taxon>Spermatophyta</taxon>
        <taxon>Magnoliopsida</taxon>
        <taxon>eudicotyledons</taxon>
        <taxon>Gunneridae</taxon>
        <taxon>Pentapetalae</taxon>
        <taxon>rosids</taxon>
        <taxon>malvids</taxon>
        <taxon>Brassicales</taxon>
        <taxon>Brassicaceae</taxon>
        <taxon>Coluteocarpeae</taxon>
        <taxon>Microthlaspi</taxon>
    </lineage>
</organism>
<reference evidence="2" key="1">
    <citation type="submission" date="2020-01" db="EMBL/GenBank/DDBJ databases">
        <authorList>
            <person name="Mishra B."/>
        </authorList>
    </citation>
    <scope>NUCLEOTIDE SEQUENCE [LARGE SCALE GENOMIC DNA]</scope>
</reference>
<name>A0A6D2J375_9BRAS</name>
<protein>
    <submittedName>
        <fullName evidence="2">Uncharacterized protein</fullName>
    </submittedName>
</protein>
<keyword evidence="3" id="KW-1185">Reference proteome</keyword>
<evidence type="ECO:0000256" key="1">
    <source>
        <dbReference type="SAM" id="MobiDB-lite"/>
    </source>
</evidence>
<feature type="region of interest" description="Disordered" evidence="1">
    <location>
        <begin position="75"/>
        <end position="108"/>
    </location>
</feature>